<name>A0A099K6K4_COLPS</name>
<sequence>MAGSFVSVDVRGQKQISQALNRLLKQGSELEPAFRDIGEYLLESTQQRFVDQQAPDGEPWEPLAPTTLKKKKRPDRVLTETGTLADTLNYQLGANQLMLGSNLEYAATHQFGREADGIPARPFLGVAPFEKIEILDILRDHLTDGI</sequence>
<protein>
    <submittedName>
        <fullName evidence="2">Phage virion morphogenesis protein</fullName>
    </submittedName>
</protein>
<feature type="region of interest" description="Disordered" evidence="1">
    <location>
        <begin position="51"/>
        <end position="75"/>
    </location>
</feature>
<dbReference type="EMBL" id="JQED01000057">
    <property type="protein sequence ID" value="KGJ86439.1"/>
    <property type="molecule type" value="Genomic_DNA"/>
</dbReference>
<reference evidence="2 3" key="1">
    <citation type="submission" date="2014-08" db="EMBL/GenBank/DDBJ databases">
        <title>Genomic and Phenotypic Diversity of Colwellia psychrerythraea strains from Disparate Marine Basins.</title>
        <authorList>
            <person name="Techtmann S.M."/>
            <person name="Stelling S.C."/>
            <person name="Utturkar S.M."/>
            <person name="Alshibli N."/>
            <person name="Harris A."/>
            <person name="Brown S.D."/>
            <person name="Hazen T.C."/>
        </authorList>
    </citation>
    <scope>NUCLEOTIDE SEQUENCE [LARGE SCALE GENOMIC DNA]</scope>
    <source>
        <strain evidence="2 3">ND2E</strain>
    </source>
</reference>
<organism evidence="2 3">
    <name type="scientific">Colwellia psychrerythraea</name>
    <name type="common">Vibrio psychroerythus</name>
    <dbReference type="NCBI Taxonomy" id="28229"/>
    <lineage>
        <taxon>Bacteria</taxon>
        <taxon>Pseudomonadati</taxon>
        <taxon>Pseudomonadota</taxon>
        <taxon>Gammaproteobacteria</taxon>
        <taxon>Alteromonadales</taxon>
        <taxon>Colwelliaceae</taxon>
        <taxon>Colwellia</taxon>
    </lineage>
</organism>
<dbReference type="Pfam" id="PF05069">
    <property type="entry name" value="Phage_tail_S"/>
    <property type="match status" value="1"/>
</dbReference>
<dbReference type="NCBIfam" id="TIGR01635">
    <property type="entry name" value="tail_comp_S"/>
    <property type="match status" value="1"/>
</dbReference>
<dbReference type="InterPro" id="IPR006522">
    <property type="entry name" value="Phage_virion_morphogenesis"/>
</dbReference>
<dbReference type="AlphaFoldDB" id="A0A099K6K4"/>
<dbReference type="Proteomes" id="UP000029843">
    <property type="component" value="Unassembled WGS sequence"/>
</dbReference>
<accession>A0A099K6K4</accession>
<dbReference type="OrthoDB" id="2081253at2"/>
<comment type="caution">
    <text evidence="2">The sequence shown here is derived from an EMBL/GenBank/DDBJ whole genome shotgun (WGS) entry which is preliminary data.</text>
</comment>
<evidence type="ECO:0000256" key="1">
    <source>
        <dbReference type="SAM" id="MobiDB-lite"/>
    </source>
</evidence>
<dbReference type="RefSeq" id="WP_033096063.1">
    <property type="nucleotide sequence ID" value="NZ_JQED01000057.1"/>
</dbReference>
<gene>
    <name evidence="2" type="ORF">ND2E_1005</name>
</gene>
<dbReference type="PATRIC" id="fig|28229.4.peg.4499"/>
<evidence type="ECO:0000313" key="3">
    <source>
        <dbReference type="Proteomes" id="UP000029843"/>
    </source>
</evidence>
<proteinExistence type="predicted"/>
<evidence type="ECO:0000313" key="2">
    <source>
        <dbReference type="EMBL" id="KGJ86439.1"/>
    </source>
</evidence>